<evidence type="ECO:0000256" key="6">
    <source>
        <dbReference type="ARBA" id="ARBA00022839"/>
    </source>
</evidence>
<evidence type="ECO:0000256" key="4">
    <source>
        <dbReference type="ARBA" id="ARBA00022722"/>
    </source>
</evidence>
<keyword evidence="11" id="KW-1185">Reference proteome</keyword>
<keyword evidence="5 7" id="KW-0378">Hydrolase</keyword>
<dbReference type="CDD" id="cd00840">
    <property type="entry name" value="MPP_Mre11_N"/>
    <property type="match status" value="1"/>
</dbReference>
<comment type="subunit">
    <text evidence="2 7">Heterodimer of SbcC and SbcD.</text>
</comment>
<dbReference type="InterPro" id="IPR029052">
    <property type="entry name" value="Metallo-depent_PP-like"/>
</dbReference>
<evidence type="ECO:0000259" key="8">
    <source>
        <dbReference type="Pfam" id="PF00149"/>
    </source>
</evidence>
<keyword evidence="7" id="KW-0233">DNA recombination</keyword>
<dbReference type="GO" id="GO:0006260">
    <property type="term" value="P:DNA replication"/>
    <property type="evidence" value="ECO:0007669"/>
    <property type="project" value="UniProtKB-KW"/>
</dbReference>
<dbReference type="NCBIfam" id="TIGR00619">
    <property type="entry name" value="sbcd"/>
    <property type="match status" value="1"/>
</dbReference>
<dbReference type="GO" id="GO:0006310">
    <property type="term" value="P:DNA recombination"/>
    <property type="evidence" value="ECO:0007669"/>
    <property type="project" value="UniProtKB-KW"/>
</dbReference>
<reference evidence="11" key="1">
    <citation type="submission" date="2018-02" db="EMBL/GenBank/DDBJ databases">
        <authorList>
            <person name="Holder M.E."/>
            <person name="Ajami N.J."/>
            <person name="Petrosino J.F."/>
        </authorList>
    </citation>
    <scope>NUCLEOTIDE SEQUENCE [LARGE SCALE GENOMIC DNA]</scope>
    <source>
        <strain evidence="11">CCUG 47711</strain>
    </source>
</reference>
<accession>A0A2S0KNR5</accession>
<dbReference type="InterPro" id="IPR004593">
    <property type="entry name" value="SbcD"/>
</dbReference>
<dbReference type="KEGG" id="fsa:C5Q98_05215"/>
<dbReference type="Gene3D" id="3.60.21.10">
    <property type="match status" value="1"/>
</dbReference>
<organism evidence="10 11">
    <name type="scientific">Fastidiosipila sanguinis</name>
    <dbReference type="NCBI Taxonomy" id="236753"/>
    <lineage>
        <taxon>Bacteria</taxon>
        <taxon>Bacillati</taxon>
        <taxon>Bacillota</taxon>
        <taxon>Clostridia</taxon>
        <taxon>Eubacteriales</taxon>
        <taxon>Oscillospiraceae</taxon>
        <taxon>Fastidiosipila</taxon>
    </lineage>
</organism>
<comment type="similarity">
    <text evidence="1 7">Belongs to the SbcD family.</text>
</comment>
<dbReference type="Proteomes" id="UP000237947">
    <property type="component" value="Chromosome"/>
</dbReference>
<dbReference type="GO" id="GO:0004519">
    <property type="term" value="F:endonuclease activity"/>
    <property type="evidence" value="ECO:0007669"/>
    <property type="project" value="UniProtKB-KW"/>
</dbReference>
<evidence type="ECO:0000256" key="7">
    <source>
        <dbReference type="RuleBase" id="RU363069"/>
    </source>
</evidence>
<keyword evidence="4 7" id="KW-0540">Nuclease</keyword>
<dbReference type="InterPro" id="IPR041796">
    <property type="entry name" value="Mre11_N"/>
</dbReference>
<dbReference type="Pfam" id="PF12320">
    <property type="entry name" value="SbcD_C"/>
    <property type="match status" value="1"/>
</dbReference>
<evidence type="ECO:0000256" key="5">
    <source>
        <dbReference type="ARBA" id="ARBA00022801"/>
    </source>
</evidence>
<dbReference type="InterPro" id="IPR004843">
    <property type="entry name" value="Calcineurin-like_PHP"/>
</dbReference>
<dbReference type="AlphaFoldDB" id="A0A2S0KNR5"/>
<dbReference type="SUPFAM" id="SSF56300">
    <property type="entry name" value="Metallo-dependent phosphatases"/>
    <property type="match status" value="1"/>
</dbReference>
<evidence type="ECO:0000256" key="3">
    <source>
        <dbReference type="ARBA" id="ARBA00013365"/>
    </source>
</evidence>
<dbReference type="InterPro" id="IPR050535">
    <property type="entry name" value="DNA_Repair-Maintenance_Comp"/>
</dbReference>
<evidence type="ECO:0000259" key="9">
    <source>
        <dbReference type="Pfam" id="PF12320"/>
    </source>
</evidence>
<comment type="function">
    <text evidence="7">SbcCD cleaves DNA hairpin structures. These structures can inhibit DNA replication and are intermediates in certain DNA recombination reactions. The complex acts as a 3'-&gt;5' double strand exonuclease that can open hairpins. It also has a 5' single-strand endonuclease activity.</text>
</comment>
<dbReference type="GO" id="GO:0008408">
    <property type="term" value="F:3'-5' exonuclease activity"/>
    <property type="evidence" value="ECO:0007669"/>
    <property type="project" value="InterPro"/>
</dbReference>
<dbReference type="PANTHER" id="PTHR30337">
    <property type="entry name" value="COMPONENT OF ATP-DEPENDENT DSDNA EXONUCLEASE"/>
    <property type="match status" value="1"/>
</dbReference>
<dbReference type="EMBL" id="CP027226">
    <property type="protein sequence ID" value="AVM42647.1"/>
    <property type="molecule type" value="Genomic_DNA"/>
</dbReference>
<gene>
    <name evidence="7" type="primary">sbcD</name>
    <name evidence="10" type="ORF">C5Q98_05215</name>
</gene>
<keyword evidence="7" id="KW-0235">DNA replication</keyword>
<dbReference type="OrthoDB" id="9773856at2"/>
<evidence type="ECO:0000256" key="2">
    <source>
        <dbReference type="ARBA" id="ARBA00011322"/>
    </source>
</evidence>
<feature type="domain" description="Nuclease SbcCD subunit D C-terminal" evidence="9">
    <location>
        <begin position="270"/>
        <end position="364"/>
    </location>
</feature>
<keyword evidence="7" id="KW-0255">Endonuclease</keyword>
<proteinExistence type="inferred from homology"/>
<evidence type="ECO:0000313" key="10">
    <source>
        <dbReference type="EMBL" id="AVM42647.1"/>
    </source>
</evidence>
<dbReference type="Pfam" id="PF00149">
    <property type="entry name" value="Metallophos"/>
    <property type="match status" value="1"/>
</dbReference>
<evidence type="ECO:0000313" key="11">
    <source>
        <dbReference type="Proteomes" id="UP000237947"/>
    </source>
</evidence>
<sequence length="396" mass="45411">MRFAHLADLHIGKKFNELSLIEDQKHILAEIVEIISAENLDAVLISGDVYDKAQSQAFAVDMLSDFLAELSKLNVHVLMIAGNHDAPSRLAYAKPILENMNIHLAGKLEGLPEVLRLCDEYGPVNFVLLPFFRLHEIKVLFPEAIDQLQSYTDATRFILENLNLPGNERKVILSHQFWAGIDPVKLSESELDIIGGLDAIDVKLLADYSYGALGHIHRPQRLTKDYLRYAGSPLAYSFSEMNQRKSVPIVELGEVGEAAKIELKYLNPIREVRELSGNLDELLSEARELANNNSPRLNDILRVNLTDAERPVDPMRRLQSFYPNIVQLRVERDYQLSELESEDYYEDFSQQGFIDLFRNFYQLQQGIDLSEKDAEKLEMLWNELRLKEEKIDREVD</sequence>
<dbReference type="RefSeq" id="WP_106012601.1">
    <property type="nucleotide sequence ID" value="NZ_CP027226.1"/>
</dbReference>
<protein>
    <recommendedName>
        <fullName evidence="3 7">Nuclease SbcCD subunit D</fullName>
    </recommendedName>
</protein>
<dbReference type="PANTHER" id="PTHR30337:SF0">
    <property type="entry name" value="NUCLEASE SBCCD SUBUNIT D"/>
    <property type="match status" value="1"/>
</dbReference>
<keyword evidence="6 7" id="KW-0269">Exonuclease</keyword>
<feature type="domain" description="Calcineurin-like phosphoesterase" evidence="8">
    <location>
        <begin position="1"/>
        <end position="219"/>
    </location>
</feature>
<dbReference type="InterPro" id="IPR026843">
    <property type="entry name" value="SbcD_C"/>
</dbReference>
<name>A0A2S0KNR5_9FIRM</name>
<evidence type="ECO:0000256" key="1">
    <source>
        <dbReference type="ARBA" id="ARBA00010555"/>
    </source>
</evidence>